<proteinExistence type="predicted"/>
<feature type="compositionally biased region" description="Polar residues" evidence="1">
    <location>
        <begin position="256"/>
        <end position="270"/>
    </location>
</feature>
<keyword evidence="3" id="KW-1185">Reference proteome</keyword>
<evidence type="ECO:0000256" key="1">
    <source>
        <dbReference type="SAM" id="MobiDB-lite"/>
    </source>
</evidence>
<dbReference type="InterPro" id="IPR016024">
    <property type="entry name" value="ARM-type_fold"/>
</dbReference>
<gene>
    <name evidence="2" type="ORF">M9Y10_006568</name>
</gene>
<organism evidence="2 3">
    <name type="scientific">Tritrichomonas musculus</name>
    <dbReference type="NCBI Taxonomy" id="1915356"/>
    <lineage>
        <taxon>Eukaryota</taxon>
        <taxon>Metamonada</taxon>
        <taxon>Parabasalia</taxon>
        <taxon>Tritrichomonadida</taxon>
        <taxon>Tritrichomonadidae</taxon>
        <taxon>Tritrichomonas</taxon>
    </lineage>
</organism>
<dbReference type="Proteomes" id="UP001470230">
    <property type="component" value="Unassembled WGS sequence"/>
</dbReference>
<dbReference type="PANTHER" id="PTHR32059">
    <property type="entry name" value="RAB11-BINDING PROTEIN RELCH"/>
    <property type="match status" value="1"/>
</dbReference>
<comment type="caution">
    <text evidence="2">The sequence shown here is derived from an EMBL/GenBank/DDBJ whole genome shotgun (WGS) entry which is preliminary data.</text>
</comment>
<dbReference type="Gene3D" id="1.25.10.10">
    <property type="entry name" value="Leucine-rich Repeat Variant"/>
    <property type="match status" value="2"/>
</dbReference>
<evidence type="ECO:0008006" key="4">
    <source>
        <dbReference type="Google" id="ProtNLM"/>
    </source>
</evidence>
<name>A0ABR2JF13_9EUKA</name>
<dbReference type="PROSITE" id="PS50896">
    <property type="entry name" value="LISH"/>
    <property type="match status" value="1"/>
</dbReference>
<feature type="region of interest" description="Disordered" evidence="1">
    <location>
        <begin position="256"/>
        <end position="282"/>
    </location>
</feature>
<accession>A0ABR2JF13</accession>
<reference evidence="2 3" key="1">
    <citation type="submission" date="2024-04" db="EMBL/GenBank/DDBJ databases">
        <title>Tritrichomonas musculus Genome.</title>
        <authorList>
            <person name="Alves-Ferreira E."/>
            <person name="Grigg M."/>
            <person name="Lorenzi H."/>
            <person name="Galac M."/>
        </authorList>
    </citation>
    <scope>NUCLEOTIDE SEQUENCE [LARGE SCALE GENOMIC DNA]</scope>
    <source>
        <strain evidence="2 3">EAF2021</strain>
    </source>
</reference>
<sequence>MDSSDSDSPETFVSKYLIDNTYYLTALEFYCETYERSGVAIDVLSQFFEDSANFLMFEEMKSVSEISSNISESSGLNYDAIRIKDDRIAVLEHDIRVLRDSLEEAQAKLRNQSMPTDLVNSTPVPSNPNLSNIASASSISTVTSTSSLIHNQNSVPVLINSPSESDEDTVICQLISKYLQTKNLKLSSLAFNNETGITKKAKNSPLAENFDLYQVLRSYRLFEQSPRMFDDMSKLRKESEESRNKIILLEKELNQLRSSTNQSTESTIQNPDEPIQKDNTESTNEIEATATDSTDISHLTSPITTNISFNSVQESPSVSLLNSVFSDMMQLMNVIDSNERRRILHPLETIVRYHPQKETRIQCISLIFNLWEEPNEEQRGRIIQTIKECCVNDEEEVNLIQSEVLPVVSQLLGSSNPSMLCLVASSVGSFAKYCAPQLRSSLLLSIVKQLSEHSVSIVRESAVKNGSLLIESFLDDPDSTDKLPDLLDLCKLFVFDPDASVQQSALQSFAPMIMAFTKVRRCVGREFCEFWMKIAFSFGLTGSSSLAALRFSLCCRVLESSLKFIVPVAPRPDQQLVAEASTLSTNTSGALNINIGSANISTDSLQLVQIPKTEYEWITQSLIPQLPKFAPTLFVPINIRKEADRFIAQCCKSLGTNFVAELIVPEFLTAIDKAEGDLKEKIVTLFLSAVAPMCDQETFFTHSRNFLTYATNELRGFKNRDVQEYFAPAFSLLTAREPEKRPLVFKQIDSLSKSSRVAIKTAAVSVLCEILPTLDENDIEKSVMPIVLTLAQFPDETLLQEVINCVGSVARFASSNNVMTTVKELFESWCKDKRIPIRMQALRVFTFILNDVDEQFRDGFVLPQLFETVNDIKTWNEPGQADQAIMLILHIIHSIENPSEKAKNNYIIPMIDIIKDYDMAAHDPKLEELMKRYHFNDRETAFSKKFGPK</sequence>
<evidence type="ECO:0000313" key="3">
    <source>
        <dbReference type="Proteomes" id="UP001470230"/>
    </source>
</evidence>
<dbReference type="InterPro" id="IPR040362">
    <property type="entry name" value="RELCH"/>
</dbReference>
<dbReference type="InterPro" id="IPR011989">
    <property type="entry name" value="ARM-like"/>
</dbReference>
<dbReference type="EMBL" id="JAPFFF010000012">
    <property type="protein sequence ID" value="KAK8876366.1"/>
    <property type="molecule type" value="Genomic_DNA"/>
</dbReference>
<dbReference type="PANTHER" id="PTHR32059:SF0">
    <property type="entry name" value="RAB11-BINDING PROTEIN RELCH"/>
    <property type="match status" value="1"/>
</dbReference>
<dbReference type="SUPFAM" id="SSF48371">
    <property type="entry name" value="ARM repeat"/>
    <property type="match status" value="1"/>
</dbReference>
<evidence type="ECO:0000313" key="2">
    <source>
        <dbReference type="EMBL" id="KAK8876366.1"/>
    </source>
</evidence>
<protein>
    <recommendedName>
        <fullName evidence="4">LisH domain-containing protein</fullName>
    </recommendedName>
</protein>
<dbReference type="InterPro" id="IPR006594">
    <property type="entry name" value="LisH"/>
</dbReference>